<evidence type="ECO:0000313" key="2">
    <source>
        <dbReference type="Proteomes" id="UP000000238"/>
    </source>
</evidence>
<dbReference type="KEGG" id="hch:HCH_06850"/>
<gene>
    <name evidence="1" type="ordered locus">HCH_06850</name>
</gene>
<evidence type="ECO:0000313" key="1">
    <source>
        <dbReference type="EMBL" id="ABC33470.1"/>
    </source>
</evidence>
<protein>
    <submittedName>
        <fullName evidence="1">Uncharacterized protein</fullName>
    </submittedName>
</protein>
<organism evidence="1 2">
    <name type="scientific">Hahella chejuensis (strain KCTC 2396)</name>
    <dbReference type="NCBI Taxonomy" id="349521"/>
    <lineage>
        <taxon>Bacteria</taxon>
        <taxon>Pseudomonadati</taxon>
        <taxon>Pseudomonadota</taxon>
        <taxon>Gammaproteobacteria</taxon>
        <taxon>Oceanospirillales</taxon>
        <taxon>Hahellaceae</taxon>
        <taxon>Hahella</taxon>
    </lineage>
</organism>
<dbReference type="HOGENOM" id="CLU_3310651_0_0_6"/>
<reference evidence="1 2" key="1">
    <citation type="journal article" date="2005" name="Nucleic Acids Res.">
        <title>Genomic blueprint of Hahella chejuensis, a marine microbe producing an algicidal agent.</title>
        <authorList>
            <person name="Jeong H."/>
            <person name="Yim J.H."/>
            <person name="Lee C."/>
            <person name="Choi S.-H."/>
            <person name="Park Y.K."/>
            <person name="Yoon S.H."/>
            <person name="Hur C.-G."/>
            <person name="Kang H.-Y."/>
            <person name="Kim D."/>
            <person name="Lee H.H."/>
            <person name="Park K.H."/>
            <person name="Park S.-H."/>
            <person name="Park H.-S."/>
            <person name="Lee H.K."/>
            <person name="Oh T.K."/>
            <person name="Kim J.F."/>
        </authorList>
    </citation>
    <scope>NUCLEOTIDE SEQUENCE [LARGE SCALE GENOMIC DNA]</scope>
    <source>
        <strain evidence="1 2">KCTC 2396</strain>
    </source>
</reference>
<sequence length="39" mass="4671">MSYSAIFCSLKERYELSRYEITLLKLEVTIIFKQTQTHS</sequence>
<accession>Q2S7A4</accession>
<name>Q2S7A4_HAHCH</name>
<proteinExistence type="predicted"/>
<dbReference type="AlphaFoldDB" id="Q2S7A4"/>
<dbReference type="Proteomes" id="UP000000238">
    <property type="component" value="Chromosome"/>
</dbReference>
<dbReference type="EMBL" id="CP000155">
    <property type="protein sequence ID" value="ABC33470.1"/>
    <property type="molecule type" value="Genomic_DNA"/>
</dbReference>
<keyword evidence="2" id="KW-1185">Reference proteome</keyword>